<name>A0ABV1IEI2_9ACTN</name>
<keyword evidence="2" id="KW-1185">Reference proteome</keyword>
<evidence type="ECO:0000313" key="2">
    <source>
        <dbReference type="Proteomes" id="UP001478817"/>
    </source>
</evidence>
<sequence length="81" mass="8935">MSDARETVRDPDWYTSGAVETIAKIEAVIDGLPAREAFLLGQILRYADRAGEKDDPAIDLGKANNYAHRLVTGDWRCDGGR</sequence>
<organism evidence="1 2">
    <name type="scientific">Paratractidigestivibacter faecalis</name>
    <dbReference type="NCBI Taxonomy" id="2292441"/>
    <lineage>
        <taxon>Bacteria</taxon>
        <taxon>Bacillati</taxon>
        <taxon>Actinomycetota</taxon>
        <taxon>Coriobacteriia</taxon>
        <taxon>Coriobacteriales</taxon>
        <taxon>Atopobiaceae</taxon>
        <taxon>Paratractidigestivibacter</taxon>
    </lineage>
</organism>
<proteinExistence type="predicted"/>
<accession>A0ABV1IEI2</accession>
<gene>
    <name evidence="1" type="ORF">AAAT05_01540</name>
</gene>
<protein>
    <submittedName>
        <fullName evidence="1">DUF3310 domain-containing protein</fullName>
    </submittedName>
</protein>
<dbReference type="EMBL" id="JBBNGS010000002">
    <property type="protein sequence ID" value="MEQ2637037.1"/>
    <property type="molecule type" value="Genomic_DNA"/>
</dbReference>
<comment type="caution">
    <text evidence="1">The sequence shown here is derived from an EMBL/GenBank/DDBJ whole genome shotgun (WGS) entry which is preliminary data.</text>
</comment>
<evidence type="ECO:0000313" key="1">
    <source>
        <dbReference type="EMBL" id="MEQ2637037.1"/>
    </source>
</evidence>
<reference evidence="1 2" key="1">
    <citation type="submission" date="2024-04" db="EMBL/GenBank/DDBJ databases">
        <title>Human intestinal bacterial collection.</title>
        <authorList>
            <person name="Pauvert C."/>
            <person name="Hitch T.C.A."/>
            <person name="Clavel T."/>
        </authorList>
    </citation>
    <scope>NUCLEOTIDE SEQUENCE [LARGE SCALE GENOMIC DNA]</scope>
    <source>
        <strain evidence="1 2">CLA-AA-H197</strain>
    </source>
</reference>
<dbReference type="Pfam" id="PF11753">
    <property type="entry name" value="DUF3310"/>
    <property type="match status" value="1"/>
</dbReference>
<dbReference type="InterPro" id="IPR021739">
    <property type="entry name" value="SaV-like"/>
</dbReference>
<dbReference type="RefSeq" id="WP_349181401.1">
    <property type="nucleotide sequence ID" value="NZ_JBBNGS010000002.1"/>
</dbReference>
<dbReference type="Proteomes" id="UP001478817">
    <property type="component" value="Unassembled WGS sequence"/>
</dbReference>